<evidence type="ECO:0000313" key="2">
    <source>
        <dbReference type="Proteomes" id="UP001732700"/>
    </source>
</evidence>
<dbReference type="Proteomes" id="UP001732700">
    <property type="component" value="Chromosome 2C"/>
</dbReference>
<proteinExistence type="predicted"/>
<keyword evidence="2" id="KW-1185">Reference proteome</keyword>
<reference evidence="1" key="2">
    <citation type="submission" date="2025-09" db="UniProtKB">
        <authorList>
            <consortium name="EnsemblPlants"/>
        </authorList>
    </citation>
    <scope>IDENTIFICATION</scope>
</reference>
<evidence type="ECO:0000313" key="1">
    <source>
        <dbReference type="EnsemblPlants" id="AVESA.00010b.r2.2CG0301770.1.CDS.1"/>
    </source>
</evidence>
<protein>
    <submittedName>
        <fullName evidence="1">Uncharacterized protein</fullName>
    </submittedName>
</protein>
<dbReference type="EnsemblPlants" id="AVESA.00010b.r2.2CG0301770.1">
    <property type="protein sequence ID" value="AVESA.00010b.r2.2CG0301770.1.CDS.1"/>
    <property type="gene ID" value="AVESA.00010b.r2.2CG0301770"/>
</dbReference>
<sequence length="531" mass="60046">MNEWSKFESSVRNIENLWARPVSSPSPRHSISTTLPLEEFKMEVAMSAVAGELVSRFISLLINKYYHSSQACSEEKQLERLQQLLLRARTVVEEADGRYITNSGMLAQLKMLADAMYRGYWALGAARYRSLEEDTAMEVEVTNSVVRPKRPRTVHAVGARRNKARYLPELQGALESLENTVGNMREFVLILCGCDRMVRRPYDAYIYIDSFMFGRHTEKQLLSKFLLQQDHHSAAPAVLSIIGALGVGKKTLVAHVCSDERVRSRFSAILHLREADLSSTADHSRLMADQKTLLIVEFVSDVDEKDWSRFYSAVTSLDSGSRVVILSRHKSSEKFGTVEPIFLNALSYEEFSYLFKTLAFGSASQAEHPRLVRIADEFARELQSDWSLVAANLLADVIRRKLNVCFWLCVLSRLRRVVETNIAMFGEHPKSLLERGHEIAVTDFVLHPACPLHLVWSSTGNDVLVKKKLSKVTFHQLLMEPGAGRRVESGLLTWESRLPPYTSFDHFVSGCAQGMPADTPLSRGKRRAVHL</sequence>
<name>A0ACD5URW3_AVESA</name>
<organism evidence="1 2">
    <name type="scientific">Avena sativa</name>
    <name type="common">Oat</name>
    <dbReference type="NCBI Taxonomy" id="4498"/>
    <lineage>
        <taxon>Eukaryota</taxon>
        <taxon>Viridiplantae</taxon>
        <taxon>Streptophyta</taxon>
        <taxon>Embryophyta</taxon>
        <taxon>Tracheophyta</taxon>
        <taxon>Spermatophyta</taxon>
        <taxon>Magnoliopsida</taxon>
        <taxon>Liliopsida</taxon>
        <taxon>Poales</taxon>
        <taxon>Poaceae</taxon>
        <taxon>BOP clade</taxon>
        <taxon>Pooideae</taxon>
        <taxon>Poodae</taxon>
        <taxon>Poeae</taxon>
        <taxon>Poeae Chloroplast Group 1 (Aveneae type)</taxon>
        <taxon>Aveninae</taxon>
        <taxon>Avena</taxon>
    </lineage>
</organism>
<reference evidence="1" key="1">
    <citation type="submission" date="2021-05" db="EMBL/GenBank/DDBJ databases">
        <authorList>
            <person name="Scholz U."/>
            <person name="Mascher M."/>
            <person name="Fiebig A."/>
        </authorList>
    </citation>
    <scope>NUCLEOTIDE SEQUENCE [LARGE SCALE GENOMIC DNA]</scope>
</reference>
<accession>A0ACD5URW3</accession>